<feature type="domain" description="Polysaccharide biosynthesis protein CapD-like" evidence="3">
    <location>
        <begin position="318"/>
        <end position="624"/>
    </location>
</feature>
<reference evidence="4 5" key="1">
    <citation type="submission" date="2011-12" db="EMBL/GenBank/DDBJ databases">
        <title>The complete genome of Niastella koreensis GR20-10.</title>
        <authorList>
            <consortium name="US DOE Joint Genome Institute (JGI-PGF)"/>
            <person name="Lucas S."/>
            <person name="Han J."/>
            <person name="Lapidus A."/>
            <person name="Bruce D."/>
            <person name="Goodwin L."/>
            <person name="Pitluck S."/>
            <person name="Peters L."/>
            <person name="Kyrpides N."/>
            <person name="Mavromatis K."/>
            <person name="Ivanova N."/>
            <person name="Mikhailova N."/>
            <person name="Davenport K."/>
            <person name="Saunders E."/>
            <person name="Detter J.C."/>
            <person name="Tapia R."/>
            <person name="Han C."/>
            <person name="Land M."/>
            <person name="Hauser L."/>
            <person name="Markowitz V."/>
            <person name="Cheng J.-F."/>
            <person name="Hugenholtz P."/>
            <person name="Woyke T."/>
            <person name="Wu D."/>
            <person name="Tindall B."/>
            <person name="Pomrenke H."/>
            <person name="Brambilla E."/>
            <person name="Klenk H.-P."/>
            <person name="Eisen J.A."/>
        </authorList>
    </citation>
    <scope>NUCLEOTIDE SEQUENCE [LARGE SCALE GENOMIC DNA]</scope>
    <source>
        <strain evidence="5">DSM 17620 / KACC 11465 / NBRC 106392 / GR20-10</strain>
    </source>
</reference>
<dbReference type="InterPro" id="IPR003869">
    <property type="entry name" value="Polysac_CapD-like"/>
</dbReference>
<accession>G8TEY3</accession>
<protein>
    <submittedName>
        <fullName evidence="4">Polysaccharide biosynthesis protein CapD</fullName>
    </submittedName>
</protein>
<dbReference type="InterPro" id="IPR051203">
    <property type="entry name" value="Polysaccharide_Synthase-Rel"/>
</dbReference>
<feature type="transmembrane region" description="Helical" evidence="2">
    <location>
        <begin position="72"/>
        <end position="89"/>
    </location>
</feature>
<dbReference type="STRING" id="700598.Niako_5334"/>
<dbReference type="KEGG" id="nko:Niako_5334"/>
<dbReference type="PATRIC" id="fig|700598.3.peg.5460"/>
<dbReference type="AlphaFoldDB" id="G8TEY3"/>
<comment type="similarity">
    <text evidence="1">Belongs to the polysaccharide synthase family.</text>
</comment>
<evidence type="ECO:0000313" key="4">
    <source>
        <dbReference type="EMBL" id="AEW01571.1"/>
    </source>
</evidence>
<dbReference type="InterPro" id="IPR036291">
    <property type="entry name" value="NAD(P)-bd_dom_sf"/>
</dbReference>
<evidence type="ECO:0000256" key="2">
    <source>
        <dbReference type="SAM" id="Phobius"/>
    </source>
</evidence>
<evidence type="ECO:0000256" key="1">
    <source>
        <dbReference type="ARBA" id="ARBA00007430"/>
    </source>
</evidence>
<name>G8TEY3_NIAKG</name>
<dbReference type="Proteomes" id="UP000005438">
    <property type="component" value="Chromosome"/>
</dbReference>
<dbReference type="SUPFAM" id="SSF51735">
    <property type="entry name" value="NAD(P)-binding Rossmann-fold domains"/>
    <property type="match status" value="1"/>
</dbReference>
<dbReference type="eggNOG" id="COG1086">
    <property type="taxonomic scope" value="Bacteria"/>
</dbReference>
<dbReference type="PANTHER" id="PTHR43318:SF1">
    <property type="entry name" value="POLYSACCHARIDE BIOSYNTHESIS PROTEIN EPSC-RELATED"/>
    <property type="match status" value="1"/>
</dbReference>
<feature type="transmembrane region" description="Helical" evidence="2">
    <location>
        <begin position="137"/>
        <end position="157"/>
    </location>
</feature>
<dbReference type="HOGENOM" id="CLU_013560_5_2_10"/>
<organism evidence="4 5">
    <name type="scientific">Niastella koreensis (strain DSM 17620 / KACC 11465 / NBRC 106392 / GR20-10)</name>
    <dbReference type="NCBI Taxonomy" id="700598"/>
    <lineage>
        <taxon>Bacteria</taxon>
        <taxon>Pseudomonadati</taxon>
        <taxon>Bacteroidota</taxon>
        <taxon>Chitinophagia</taxon>
        <taxon>Chitinophagales</taxon>
        <taxon>Chitinophagaceae</taxon>
        <taxon>Niastella</taxon>
    </lineage>
</organism>
<keyword evidence="2" id="KW-0812">Transmembrane</keyword>
<dbReference type="Gene3D" id="3.40.50.720">
    <property type="entry name" value="NAD(P)-binding Rossmann-like Domain"/>
    <property type="match status" value="2"/>
</dbReference>
<feature type="transmembrane region" description="Helical" evidence="2">
    <location>
        <begin position="109"/>
        <end position="128"/>
    </location>
</feature>
<evidence type="ECO:0000313" key="5">
    <source>
        <dbReference type="Proteomes" id="UP000005438"/>
    </source>
</evidence>
<feature type="transmembrane region" description="Helical" evidence="2">
    <location>
        <begin position="39"/>
        <end position="60"/>
    </location>
</feature>
<keyword evidence="2" id="KW-0472">Membrane</keyword>
<dbReference type="PANTHER" id="PTHR43318">
    <property type="entry name" value="UDP-N-ACETYLGLUCOSAMINE 4,6-DEHYDRATASE"/>
    <property type="match status" value="1"/>
</dbReference>
<keyword evidence="2" id="KW-1133">Transmembrane helix</keyword>
<dbReference type="Pfam" id="PF02719">
    <property type="entry name" value="Polysacc_synt_2"/>
    <property type="match status" value="1"/>
</dbReference>
<dbReference type="CDD" id="cd05237">
    <property type="entry name" value="UDP_invert_4-6DH_SDR_e"/>
    <property type="match status" value="1"/>
</dbReference>
<gene>
    <name evidence="4" type="ordered locus">Niako_5334</name>
</gene>
<proteinExistence type="inferred from homology"/>
<sequence length="686" mass="77819">MVIPFISWKIHVLGTINIVNSFANSMKKFLSFSRPVPRWVILIIDLVITGFSFTLSYFIVKQFEFSAIMRGHFFVYTLLYCALSLPVFYTMRIHTGMLRFSNVYDMMRISLAVLITGVLYPIAVVFLVNREYHINSLNIPGVLLINFFISCTLHMMLRSAVRGFYYYVKHNAIVLRENVLILGSDSEAMLVKQAVESSITNKFVIAGFVETDINKAGVTIQQKKVYHIRELPLLKTKKKIDKLILMNEQLNGGDKKMVIEKCLQFGIKVLTVPPSDQWIYGKLSLKQIQELRIEDLLQREPIIINNEKISSELSGKRILITGAAGSIGSEIVRQVLSFNPEMVVLCDQAESPLHEIQLEMEEKFQGSDIKVFIGNIRDRNRMQIPFREYRPHFVFHAAAYKHVPMMERHPSEAILTNVMGTKIIADLSVLYNVHKFVMISTDKAVNPTNVMGTSKRIAEMYVQSLSSVADNLVDQTIMGLINGDNKNGVSGTKTKFITTRFGNVLGSNGSVIPRFRQQIQHGGPVTVTHPEITRYFMTIPEAVQLVMEAAIMGKGTEIFVFDMGKPVKIVDLALKMIRLAGLTPDEDIKIVFSGLRPGEKLYEELLNEKEKTLPTHHEKIKIAKVIPCSHKVVRDIEELISMGRLEDNYGIVKKMKELVPEFKSKNSQYEKLDLQLNKAYTATAAD</sequence>
<dbReference type="EMBL" id="CP003178">
    <property type="protein sequence ID" value="AEW01571.1"/>
    <property type="molecule type" value="Genomic_DNA"/>
</dbReference>
<evidence type="ECO:0000259" key="3">
    <source>
        <dbReference type="Pfam" id="PF02719"/>
    </source>
</evidence>